<dbReference type="SUPFAM" id="SSF56784">
    <property type="entry name" value="HAD-like"/>
    <property type="match status" value="1"/>
</dbReference>
<dbReference type="InterPro" id="IPR036412">
    <property type="entry name" value="HAD-like_sf"/>
</dbReference>
<dbReference type="EMBL" id="DXHP01000198">
    <property type="protein sequence ID" value="HIW07473.1"/>
    <property type="molecule type" value="Genomic_DNA"/>
</dbReference>
<dbReference type="NCBIfam" id="TIGR01689">
    <property type="entry name" value="EcbF-BcbF"/>
    <property type="match status" value="1"/>
</dbReference>
<organism evidence="1 2">
    <name type="scientific">Candidatus Ignatzschineria merdigallinarum</name>
    <dbReference type="NCBI Taxonomy" id="2838621"/>
    <lineage>
        <taxon>Bacteria</taxon>
        <taxon>Pseudomonadati</taxon>
        <taxon>Pseudomonadota</taxon>
        <taxon>Gammaproteobacteria</taxon>
        <taxon>Cardiobacteriales</taxon>
        <taxon>Ignatzschineriaceae</taxon>
        <taxon>Ignatzschineria</taxon>
    </lineage>
</organism>
<proteinExistence type="predicted"/>
<comment type="caution">
    <text evidence="1">The sequence shown here is derived from an EMBL/GenBank/DDBJ whole genome shotgun (WGS) entry which is preliminary data.</text>
</comment>
<name>A0A9D1TUR1_9GAMM</name>
<reference evidence="1" key="1">
    <citation type="journal article" date="2021" name="PeerJ">
        <title>Extensive microbial diversity within the chicken gut microbiome revealed by metagenomics and culture.</title>
        <authorList>
            <person name="Gilroy R."/>
            <person name="Ravi A."/>
            <person name="Getino M."/>
            <person name="Pursley I."/>
            <person name="Horton D.L."/>
            <person name="Alikhan N.F."/>
            <person name="Baker D."/>
            <person name="Gharbi K."/>
            <person name="Hall N."/>
            <person name="Watson M."/>
            <person name="Adriaenssens E.M."/>
            <person name="Foster-Nyarko E."/>
            <person name="Jarju S."/>
            <person name="Secka A."/>
            <person name="Antonio M."/>
            <person name="Oren A."/>
            <person name="Chaudhuri R.R."/>
            <person name="La Ragione R."/>
            <person name="Hildebrand F."/>
            <person name="Pallen M.J."/>
        </authorList>
    </citation>
    <scope>NUCLEOTIDE SEQUENCE</scope>
    <source>
        <strain evidence="1">CHK160-9182</strain>
    </source>
</reference>
<dbReference type="Gene3D" id="3.40.50.1000">
    <property type="entry name" value="HAD superfamily/HAD-like"/>
    <property type="match status" value="1"/>
</dbReference>
<dbReference type="CDD" id="cd01427">
    <property type="entry name" value="HAD_like"/>
    <property type="match status" value="1"/>
</dbReference>
<dbReference type="AlphaFoldDB" id="A0A9D1TUR1"/>
<accession>A0A9D1TUR1</accession>
<dbReference type="InterPro" id="IPR010039">
    <property type="entry name" value="EcbF_BcbF"/>
</dbReference>
<dbReference type="Proteomes" id="UP000823934">
    <property type="component" value="Unassembled WGS sequence"/>
</dbReference>
<gene>
    <name evidence="1" type="ORF">H9889_09160</name>
</gene>
<dbReference type="InterPro" id="IPR023214">
    <property type="entry name" value="HAD_sf"/>
</dbReference>
<protein>
    <submittedName>
        <fullName evidence="1">Capsular biosynthesis protein</fullName>
    </submittedName>
</protein>
<evidence type="ECO:0000313" key="1">
    <source>
        <dbReference type="EMBL" id="HIW07473.1"/>
    </source>
</evidence>
<reference evidence="1" key="2">
    <citation type="submission" date="2021-04" db="EMBL/GenBank/DDBJ databases">
        <authorList>
            <person name="Gilroy R."/>
        </authorList>
    </citation>
    <scope>NUCLEOTIDE SEQUENCE</scope>
    <source>
        <strain evidence="1">CHK160-9182</strain>
    </source>
</reference>
<evidence type="ECO:0000313" key="2">
    <source>
        <dbReference type="Proteomes" id="UP000823934"/>
    </source>
</evidence>
<sequence>MNKIIMDLDDTISFTTEGNYKDAIPNLAVIEKMRYFKANGFSIAIATSRNMRTYEGNIGKINANTLPIIIEWLAQHNVPYDEIYTGKPWCGPEGFYVDDRAIRPDEFVELSPEAIKKRLGGLADLHNR</sequence>